<keyword evidence="5" id="KW-1185">Reference proteome</keyword>
<dbReference type="PANTHER" id="PTHR12526">
    <property type="entry name" value="GLYCOSYLTRANSFERASE"/>
    <property type="match status" value="1"/>
</dbReference>
<keyword evidence="2" id="KW-0808">Transferase</keyword>
<dbReference type="SUPFAM" id="SSF53756">
    <property type="entry name" value="UDP-Glycosyltransferase/glycogen phosphorylase"/>
    <property type="match status" value="1"/>
</dbReference>
<protein>
    <submittedName>
        <fullName evidence="4">D-inositol-3-phosphate glycosyltransferase</fullName>
    </submittedName>
</protein>
<organism evidence="4 5">
    <name type="scientific">Methylobacterium crusticola</name>
    <dbReference type="NCBI Taxonomy" id="1697972"/>
    <lineage>
        <taxon>Bacteria</taxon>
        <taxon>Pseudomonadati</taxon>
        <taxon>Pseudomonadota</taxon>
        <taxon>Alphaproteobacteria</taxon>
        <taxon>Hyphomicrobiales</taxon>
        <taxon>Methylobacteriaceae</taxon>
        <taxon>Methylobacterium</taxon>
    </lineage>
</organism>
<sequence>MRILVVDPLLYTLPYDSSLCTGLAEEGHEVFLASRPLRPGERLPAAGVTHLPLAINDIFAPLPRKIVPHRVTVFLRHVRYGLHLQQIVDHVTRLKPDVVHVQWPVVPLADRILFRRLRRHAPCVLTVHDTRPSNGDRVPLLLRAGASRVSDGADAVIVHTALGARELTQQGVDPGRIHQIGHGLLSPVSLSSVPVDPPDPSKPTVDFLLFGIMKPYKGLDILIEAAALMPDAVGRRCRFVIAGRPAMPLDGLKQRARDLGVASRFVFDERHIPDEELARILTDADVFVFPYRQIEASGVLMLALPFGRPILASGLGAFAALLEHGRSGLLVQPEDPRALADAMTELAQNPALRLALGDAARARIAAVPSWTTIARDTVALYERTVVARHAQASAA</sequence>
<comment type="caution">
    <text evidence="4">The sequence shown here is derived from an EMBL/GenBank/DDBJ whole genome shotgun (WGS) entry which is preliminary data.</text>
</comment>
<reference evidence="4" key="1">
    <citation type="journal article" date="2021" name="Front. Microbiol.">
        <title>Comprehensive Comparative Genomics and Phenotyping of Methylobacterium Species.</title>
        <authorList>
            <person name="Alessa O."/>
            <person name="Ogura Y."/>
            <person name="Fujitani Y."/>
            <person name="Takami H."/>
            <person name="Hayashi T."/>
            <person name="Sahin N."/>
            <person name="Tani A."/>
        </authorList>
    </citation>
    <scope>NUCLEOTIDE SEQUENCE</scope>
    <source>
        <strain evidence="4">KCTC 52305</strain>
    </source>
</reference>
<dbReference type="InterPro" id="IPR028098">
    <property type="entry name" value="Glyco_trans_4-like_N"/>
</dbReference>
<dbReference type="Pfam" id="PF13579">
    <property type="entry name" value="Glyco_trans_4_4"/>
    <property type="match status" value="1"/>
</dbReference>
<dbReference type="Gene3D" id="3.40.50.2000">
    <property type="entry name" value="Glycogen Phosphorylase B"/>
    <property type="match status" value="2"/>
</dbReference>
<dbReference type="Pfam" id="PF13692">
    <property type="entry name" value="Glyco_trans_1_4"/>
    <property type="match status" value="1"/>
</dbReference>
<accession>A0ABQ4R4W8</accession>
<evidence type="ECO:0000313" key="4">
    <source>
        <dbReference type="EMBL" id="GJD52175.1"/>
    </source>
</evidence>
<dbReference type="RefSeq" id="WP_128564600.1">
    <property type="nucleotide sequence ID" value="NZ_BPQH01000017.1"/>
</dbReference>
<gene>
    <name evidence="4" type="primary">mshA_12</name>
    <name evidence="4" type="ORF">OPKNFCMD_4937</name>
</gene>
<dbReference type="PANTHER" id="PTHR12526:SF510">
    <property type="entry name" value="D-INOSITOL 3-PHOSPHATE GLYCOSYLTRANSFERASE"/>
    <property type="match status" value="1"/>
</dbReference>
<evidence type="ECO:0000256" key="1">
    <source>
        <dbReference type="ARBA" id="ARBA00022676"/>
    </source>
</evidence>
<feature type="domain" description="Glycosyltransferase subfamily 4-like N-terminal" evidence="3">
    <location>
        <begin position="18"/>
        <end position="181"/>
    </location>
</feature>
<evidence type="ECO:0000256" key="2">
    <source>
        <dbReference type="ARBA" id="ARBA00022679"/>
    </source>
</evidence>
<proteinExistence type="predicted"/>
<evidence type="ECO:0000259" key="3">
    <source>
        <dbReference type="Pfam" id="PF13579"/>
    </source>
</evidence>
<reference evidence="4" key="2">
    <citation type="submission" date="2021-08" db="EMBL/GenBank/DDBJ databases">
        <authorList>
            <person name="Tani A."/>
            <person name="Ola A."/>
            <person name="Ogura Y."/>
            <person name="Katsura K."/>
            <person name="Hayashi T."/>
        </authorList>
    </citation>
    <scope>NUCLEOTIDE SEQUENCE</scope>
    <source>
        <strain evidence="4">KCTC 52305</strain>
    </source>
</reference>
<evidence type="ECO:0000313" key="5">
    <source>
        <dbReference type="Proteomes" id="UP001055167"/>
    </source>
</evidence>
<dbReference type="EMBL" id="BPQH01000017">
    <property type="protein sequence ID" value="GJD52175.1"/>
    <property type="molecule type" value="Genomic_DNA"/>
</dbReference>
<dbReference type="CDD" id="cd03801">
    <property type="entry name" value="GT4_PimA-like"/>
    <property type="match status" value="1"/>
</dbReference>
<keyword evidence="1" id="KW-0328">Glycosyltransferase</keyword>
<dbReference type="Proteomes" id="UP001055167">
    <property type="component" value="Unassembled WGS sequence"/>
</dbReference>
<name>A0ABQ4R4W8_9HYPH</name>